<dbReference type="Pfam" id="PF00098">
    <property type="entry name" value="zf-CCHC"/>
    <property type="match status" value="1"/>
</dbReference>
<feature type="compositionally biased region" description="Basic and acidic residues" evidence="3">
    <location>
        <begin position="534"/>
        <end position="553"/>
    </location>
</feature>
<sequence>PVPPGKKFSKTLIKRDNNKDALIAGFLDKAHGFTTFSRTGPAPSTLSSPRVPTNPARHSEDFDLQDSTRSTGCRRSGPSLPTGAGTIPGESDRLKDNVANGPLSSRSDVGAPPSGPPSGWSNHLGQGPTGHGHGQGPPPPLPPCGYGYGYSAPPPPPPPPPFGFGGYLPPPPPPPPPGFYYGPPGPQGLSGSSGRNLALSTISQEEDSRLTREAVNRELKLEIKKPREFDGSKRDEFRGFISECIRMFIAKPHIYVSDQDKVQFASSYLAGAAARTFQNWAERELNEGEIRAALHTWRDFLQAQALLDRVIQHFGETFAEFLVRFEDASLLTRYNEYALKWRLIAQIRRDLRDRITYIGGISEHYRDVVERLLEIDGARQAFVDIGLTNRPMGSYQPTYQNQVASTSANPPLTALVVSKGNRSGPQVNRRPEAAQARAAQDSTPEQPTMRKSRQERERRMANGLCFRCGGTGHIGRNCTNPPVDSVPPDMATGQLGYTMEDLPAEADIFAYKFNQNGDAHLVEDPDIVEDDSEQVDHALGNEHGTQDLEKGEN</sequence>
<dbReference type="PROSITE" id="PS50158">
    <property type="entry name" value="ZF_CCHC"/>
    <property type="match status" value="1"/>
</dbReference>
<feature type="non-terminal residue" evidence="5">
    <location>
        <position position="1"/>
    </location>
</feature>
<keyword evidence="2" id="KW-0479">Metal-binding</keyword>
<evidence type="ECO:0000256" key="1">
    <source>
        <dbReference type="ARBA" id="ARBA00022664"/>
    </source>
</evidence>
<dbReference type="InterPro" id="IPR036875">
    <property type="entry name" value="Znf_CCHC_sf"/>
</dbReference>
<keyword evidence="2" id="KW-0863">Zinc-finger</keyword>
<name>A0ABR2Z6Y4_9AGAR</name>
<evidence type="ECO:0000313" key="5">
    <source>
        <dbReference type="EMBL" id="KAL0057028.1"/>
    </source>
</evidence>
<evidence type="ECO:0000256" key="3">
    <source>
        <dbReference type="SAM" id="MobiDB-lite"/>
    </source>
</evidence>
<proteinExistence type="predicted"/>
<evidence type="ECO:0000259" key="4">
    <source>
        <dbReference type="PROSITE" id="PS50158"/>
    </source>
</evidence>
<feature type="region of interest" description="Disordered" evidence="3">
    <location>
        <begin position="33"/>
        <end position="145"/>
    </location>
</feature>
<dbReference type="SUPFAM" id="SSF57756">
    <property type="entry name" value="Retrovirus zinc finger-like domains"/>
    <property type="match status" value="1"/>
</dbReference>
<dbReference type="SMART" id="SM00343">
    <property type="entry name" value="ZnF_C2HC"/>
    <property type="match status" value="1"/>
</dbReference>
<comment type="caution">
    <text evidence="5">The sequence shown here is derived from an EMBL/GenBank/DDBJ whole genome shotgun (WGS) entry which is preliminary data.</text>
</comment>
<reference evidence="5 6" key="1">
    <citation type="submission" date="2024-05" db="EMBL/GenBank/DDBJ databases">
        <title>A draft genome resource for the thread blight pathogen Marasmius tenuissimus strain MS-2.</title>
        <authorList>
            <person name="Yulfo-Soto G.E."/>
            <person name="Baruah I.K."/>
            <person name="Amoako-Attah I."/>
            <person name="Bukari Y."/>
            <person name="Meinhardt L.W."/>
            <person name="Bailey B.A."/>
            <person name="Cohen S.P."/>
        </authorList>
    </citation>
    <scope>NUCLEOTIDE SEQUENCE [LARGE SCALE GENOMIC DNA]</scope>
    <source>
        <strain evidence="5 6">MS-2</strain>
    </source>
</reference>
<feature type="compositionally biased region" description="Polar residues" evidence="3">
    <location>
        <begin position="34"/>
        <end position="51"/>
    </location>
</feature>
<gene>
    <name evidence="5" type="primary">ZCCHC5</name>
    <name evidence="5" type="ORF">AAF712_016352</name>
</gene>
<dbReference type="EMBL" id="JBBXMP010000742">
    <property type="protein sequence ID" value="KAL0057028.1"/>
    <property type="molecule type" value="Genomic_DNA"/>
</dbReference>
<evidence type="ECO:0000313" key="6">
    <source>
        <dbReference type="Proteomes" id="UP001437256"/>
    </source>
</evidence>
<protein>
    <submittedName>
        <fullName evidence="5">Retrotransposon Gag-like protein 3</fullName>
    </submittedName>
</protein>
<dbReference type="Gene3D" id="4.10.60.10">
    <property type="entry name" value="Zinc finger, CCHC-type"/>
    <property type="match status" value="1"/>
</dbReference>
<feature type="region of interest" description="Disordered" evidence="3">
    <location>
        <begin position="418"/>
        <end position="457"/>
    </location>
</feature>
<feature type="region of interest" description="Disordered" evidence="3">
    <location>
        <begin position="157"/>
        <end position="195"/>
    </location>
</feature>
<feature type="domain" description="CCHC-type" evidence="4">
    <location>
        <begin position="465"/>
        <end position="480"/>
    </location>
</feature>
<keyword evidence="6" id="KW-1185">Reference proteome</keyword>
<dbReference type="Proteomes" id="UP001437256">
    <property type="component" value="Unassembled WGS sequence"/>
</dbReference>
<dbReference type="InterPro" id="IPR001878">
    <property type="entry name" value="Znf_CCHC"/>
</dbReference>
<accession>A0ABR2Z6Y4</accession>
<feature type="region of interest" description="Disordered" evidence="3">
    <location>
        <begin position="531"/>
        <end position="553"/>
    </location>
</feature>
<keyword evidence="1" id="KW-0507">mRNA processing</keyword>
<feature type="compositionally biased region" description="Pro residues" evidence="3">
    <location>
        <begin position="157"/>
        <end position="186"/>
    </location>
</feature>
<evidence type="ECO:0000256" key="2">
    <source>
        <dbReference type="PROSITE-ProRule" id="PRU00047"/>
    </source>
</evidence>
<keyword evidence="2" id="KW-0862">Zinc</keyword>
<organism evidence="5 6">
    <name type="scientific">Marasmius tenuissimus</name>
    <dbReference type="NCBI Taxonomy" id="585030"/>
    <lineage>
        <taxon>Eukaryota</taxon>
        <taxon>Fungi</taxon>
        <taxon>Dikarya</taxon>
        <taxon>Basidiomycota</taxon>
        <taxon>Agaricomycotina</taxon>
        <taxon>Agaricomycetes</taxon>
        <taxon>Agaricomycetidae</taxon>
        <taxon>Agaricales</taxon>
        <taxon>Marasmiineae</taxon>
        <taxon>Marasmiaceae</taxon>
        <taxon>Marasmius</taxon>
    </lineage>
</organism>